<organism evidence="1 2">
    <name type="scientific">Coemansia nantahalensis</name>
    <dbReference type="NCBI Taxonomy" id="2789366"/>
    <lineage>
        <taxon>Eukaryota</taxon>
        <taxon>Fungi</taxon>
        <taxon>Fungi incertae sedis</taxon>
        <taxon>Zoopagomycota</taxon>
        <taxon>Kickxellomycotina</taxon>
        <taxon>Kickxellomycetes</taxon>
        <taxon>Kickxellales</taxon>
        <taxon>Kickxellaceae</taxon>
        <taxon>Coemansia</taxon>
    </lineage>
</organism>
<evidence type="ECO:0000313" key="1">
    <source>
        <dbReference type="EMBL" id="KAJ2769286.1"/>
    </source>
</evidence>
<dbReference type="EMBL" id="JANBUJ010000971">
    <property type="protein sequence ID" value="KAJ2769286.1"/>
    <property type="molecule type" value="Genomic_DNA"/>
</dbReference>
<protein>
    <submittedName>
        <fullName evidence="1">Uncharacterized protein</fullName>
    </submittedName>
</protein>
<gene>
    <name evidence="1" type="ORF">IWQ57_003171</name>
</gene>
<accession>A0ACC1JXL2</accession>
<comment type="caution">
    <text evidence="1">The sequence shown here is derived from an EMBL/GenBank/DDBJ whole genome shotgun (WGS) entry which is preliminary data.</text>
</comment>
<dbReference type="Proteomes" id="UP001140234">
    <property type="component" value="Unassembled WGS sequence"/>
</dbReference>
<reference evidence="1" key="1">
    <citation type="submission" date="2022-07" db="EMBL/GenBank/DDBJ databases">
        <title>Phylogenomic reconstructions and comparative analyses of Kickxellomycotina fungi.</title>
        <authorList>
            <person name="Reynolds N.K."/>
            <person name="Stajich J.E."/>
            <person name="Barry K."/>
            <person name="Grigoriev I.V."/>
            <person name="Crous P."/>
            <person name="Smith M.E."/>
        </authorList>
    </citation>
    <scope>NUCLEOTIDE SEQUENCE</scope>
    <source>
        <strain evidence="1">CBS 109366</strain>
    </source>
</reference>
<proteinExistence type="predicted"/>
<evidence type="ECO:0000313" key="2">
    <source>
        <dbReference type="Proteomes" id="UP001140234"/>
    </source>
</evidence>
<sequence length="478" mass="50048">MSPAQDYSAYLTQPAAPLGLASPGETHQLMLPVTPQMDVDPLLTVSAAGSYSVGTGAVADMHPIGMSSAEAPALHGALFGLQFPYEGLSAMAHCSATPATAAPAAVGLLYPPSFTKPAECLPGMPLHPLAACSPEFLPAALGDSSSSGFAAAAAAVAMGLSCPQALQMYTPLPQGTPFVAAASIPVVATAAPIEGEPSVYPGPIMEPTRLHAEGPFRNADAALIPNLAALASPGMQIYANQQAPFGLGGIPSLLQTPQLGHVADASGAFSVGTPAMAPAPVPAPVPAHLLRLRMQGSPSLSEPARARSSSPSLSRLAGMPYAASRAPLQRRNTGPASRTSESRRIRSHSRAGSDVLAGCAPAPAARPSASDDASSACGGDDDGRRAPSRTLSGRQYLDAEQRRVFFRWLYQNVNDPKPKGAERDRLRSIGNMSRERFKTWFANARRRYFNVTFDGDVQRYTINDRFREVCERDNIVLD</sequence>
<name>A0ACC1JXL2_9FUNG</name>
<keyword evidence="2" id="KW-1185">Reference proteome</keyword>